<evidence type="ECO:0000259" key="8">
    <source>
        <dbReference type="Pfam" id="PF03372"/>
    </source>
</evidence>
<dbReference type="Pfam" id="PF03372">
    <property type="entry name" value="Exo_endo_phos"/>
    <property type="match status" value="1"/>
</dbReference>
<dbReference type="GO" id="GO:0003906">
    <property type="term" value="F:DNA-(apurinic or apyrimidinic site) endonuclease activity"/>
    <property type="evidence" value="ECO:0007669"/>
    <property type="project" value="TreeGrafter"/>
</dbReference>
<dbReference type="InterPro" id="IPR005135">
    <property type="entry name" value="Endo/exonuclease/phosphatase"/>
</dbReference>
<feature type="region of interest" description="Disordered" evidence="7">
    <location>
        <begin position="76"/>
        <end position="110"/>
    </location>
</feature>
<reference evidence="9" key="1">
    <citation type="submission" date="2021-06" db="EMBL/GenBank/DDBJ databases">
        <authorList>
            <person name="Kallberg Y."/>
            <person name="Tangrot J."/>
            <person name="Rosling A."/>
        </authorList>
    </citation>
    <scope>NUCLEOTIDE SEQUENCE</scope>
    <source>
        <strain evidence="9">AZ414A</strain>
    </source>
</reference>
<feature type="compositionally biased region" description="Acidic residues" evidence="7">
    <location>
        <begin position="87"/>
        <end position="105"/>
    </location>
</feature>
<evidence type="ECO:0000313" key="10">
    <source>
        <dbReference type="Proteomes" id="UP000789706"/>
    </source>
</evidence>
<dbReference type="Gene3D" id="3.60.10.10">
    <property type="entry name" value="Endonuclease/exonuclease/phosphatase"/>
    <property type="match status" value="1"/>
</dbReference>
<evidence type="ECO:0000256" key="5">
    <source>
        <dbReference type="ARBA" id="ARBA00022842"/>
    </source>
</evidence>
<gene>
    <name evidence="9" type="ORF">DEBURN_LOCUS9402</name>
</gene>
<name>A0A9N9GBH0_9GLOM</name>
<dbReference type="InterPro" id="IPR004808">
    <property type="entry name" value="AP_endonuc_1"/>
</dbReference>
<feature type="coiled-coil region" evidence="6">
    <location>
        <begin position="800"/>
        <end position="827"/>
    </location>
</feature>
<feature type="compositionally biased region" description="Acidic residues" evidence="7">
    <location>
        <begin position="389"/>
        <end position="403"/>
    </location>
</feature>
<keyword evidence="6" id="KW-0175">Coiled coil</keyword>
<sequence length="870" mass="101572">MGDKPFERPRRTGVNYTRTLNINPLLNKNKFKFNPINKKEKFLNKKLDAENTAVNVKQTVETLKSKPIPKVTILLKDDNNDSNQDQTTEEMTEVEENGENEELNENQENNNTTADKILGKNLNEKLENVSLTLKKQSVVIKIQTESFNNRKMIAAYYDNEEEMKKGKICDVGGYANKPTYMHRAEIFKRNPDKEMQHGVKLWDVPLGFRNKDIKQELELKFGKITRISLRVNNMWQSAVIIFKEKSSAQKLLANWSIIIGEDSLRVTHLDQTIDNLKSRGQYAARVIGLPNGITARELWPHIEKLGAKTCYFPRTRNYRKKGEAIISFQEEEARENACNAVWEGVNLDTTSDQRLERIEQVLNELCERLEILEHHVMNTTEEQIQDWTSEQEEDEEMIDEEVTENNNDANNNDKSKLNKKHETNNKLDTIILAMQQMTNRIETIETRVGSTSTFSGTKISESNIATHNVRGFGDYIKCELLYNYIKNSKIDIMGIAETNCKENNEKWFIDEGKKYRIHWSSDGRAIRVDMALSKKTTVQIIQIYLSSKKCENKEVMEKIKNWVIQAQQKNYKLIVMGDFNAVPSSNIDRNNNSQSQIPESKIFPFLTSRELIDCYRTMHPESSGFTWQRDNSTAESRIDAIWMSEKWGGKMESCYVDNLNLITESDHKLVGLKIRRNWQIRERKNNIINNSPKYNTKVMCEEKWLKFTKYVEEKINNSTIEERERKYGVSINSMEKTWKTLKNIMIEGADHAIPKKREKKHNKKINRNVAENMKKAKKKNDTREDLIEALRIASLDFQSVARAEKKKETLKQIQEAIERRWENLKENPKRMINSILDRQRKSIIMDRIINENEEGNIEIITDSTEIKEAR</sequence>
<dbReference type="AlphaFoldDB" id="A0A9N9GBH0"/>
<dbReference type="GO" id="GO:0008081">
    <property type="term" value="F:phosphoric diester hydrolase activity"/>
    <property type="evidence" value="ECO:0007669"/>
    <property type="project" value="TreeGrafter"/>
</dbReference>
<comment type="similarity">
    <text evidence="2">Belongs to the DNA repair enzymes AP/ExoA family.</text>
</comment>
<dbReference type="InterPro" id="IPR036691">
    <property type="entry name" value="Endo/exonu/phosph_ase_sf"/>
</dbReference>
<evidence type="ECO:0000256" key="4">
    <source>
        <dbReference type="ARBA" id="ARBA00022801"/>
    </source>
</evidence>
<dbReference type="Proteomes" id="UP000789706">
    <property type="component" value="Unassembled WGS sequence"/>
</dbReference>
<evidence type="ECO:0000256" key="6">
    <source>
        <dbReference type="SAM" id="Coils"/>
    </source>
</evidence>
<dbReference type="GO" id="GO:0046872">
    <property type="term" value="F:metal ion binding"/>
    <property type="evidence" value="ECO:0007669"/>
    <property type="project" value="UniProtKB-KW"/>
</dbReference>
<dbReference type="SUPFAM" id="SSF56219">
    <property type="entry name" value="DNase I-like"/>
    <property type="match status" value="1"/>
</dbReference>
<dbReference type="GO" id="GO:0005634">
    <property type="term" value="C:nucleus"/>
    <property type="evidence" value="ECO:0007669"/>
    <property type="project" value="TreeGrafter"/>
</dbReference>
<dbReference type="InterPro" id="IPR035979">
    <property type="entry name" value="RBD_domain_sf"/>
</dbReference>
<keyword evidence="4" id="KW-0378">Hydrolase</keyword>
<comment type="cofactor">
    <cofactor evidence="1">
        <name>Mg(2+)</name>
        <dbReference type="ChEBI" id="CHEBI:18420"/>
    </cofactor>
</comment>
<dbReference type="GO" id="GO:0008311">
    <property type="term" value="F:double-stranded DNA 3'-5' DNA exonuclease activity"/>
    <property type="evidence" value="ECO:0007669"/>
    <property type="project" value="TreeGrafter"/>
</dbReference>
<dbReference type="SUPFAM" id="SSF54928">
    <property type="entry name" value="RNA-binding domain, RBD"/>
    <property type="match status" value="1"/>
</dbReference>
<dbReference type="PANTHER" id="PTHR22748">
    <property type="entry name" value="AP ENDONUCLEASE"/>
    <property type="match status" value="1"/>
</dbReference>
<feature type="region of interest" description="Disordered" evidence="7">
    <location>
        <begin position="380"/>
        <end position="419"/>
    </location>
</feature>
<protein>
    <submittedName>
        <fullName evidence="9">5241_t:CDS:1</fullName>
    </submittedName>
</protein>
<evidence type="ECO:0000256" key="3">
    <source>
        <dbReference type="ARBA" id="ARBA00022723"/>
    </source>
</evidence>
<evidence type="ECO:0000256" key="2">
    <source>
        <dbReference type="ARBA" id="ARBA00007092"/>
    </source>
</evidence>
<organism evidence="9 10">
    <name type="scientific">Diversispora eburnea</name>
    <dbReference type="NCBI Taxonomy" id="1213867"/>
    <lineage>
        <taxon>Eukaryota</taxon>
        <taxon>Fungi</taxon>
        <taxon>Fungi incertae sedis</taxon>
        <taxon>Mucoromycota</taxon>
        <taxon>Glomeromycotina</taxon>
        <taxon>Glomeromycetes</taxon>
        <taxon>Diversisporales</taxon>
        <taxon>Diversisporaceae</taxon>
        <taxon>Diversispora</taxon>
    </lineage>
</organism>
<dbReference type="OrthoDB" id="2416239at2759"/>
<keyword evidence="3" id="KW-0479">Metal-binding</keyword>
<proteinExistence type="inferred from homology"/>
<keyword evidence="5" id="KW-0460">Magnesium</keyword>
<evidence type="ECO:0000313" key="9">
    <source>
        <dbReference type="EMBL" id="CAG8598410.1"/>
    </source>
</evidence>
<comment type="caution">
    <text evidence="9">The sequence shown here is derived from an EMBL/GenBank/DDBJ whole genome shotgun (WGS) entry which is preliminary data.</text>
</comment>
<evidence type="ECO:0000256" key="7">
    <source>
        <dbReference type="SAM" id="MobiDB-lite"/>
    </source>
</evidence>
<accession>A0A9N9GBH0</accession>
<dbReference type="EMBL" id="CAJVPK010001786">
    <property type="protein sequence ID" value="CAG8598410.1"/>
    <property type="molecule type" value="Genomic_DNA"/>
</dbReference>
<dbReference type="PANTHER" id="PTHR22748:SF6">
    <property type="entry name" value="DNA-(APURINIC OR APYRIMIDINIC SITE) ENDONUCLEASE"/>
    <property type="match status" value="1"/>
</dbReference>
<evidence type="ECO:0000256" key="1">
    <source>
        <dbReference type="ARBA" id="ARBA00001946"/>
    </source>
</evidence>
<keyword evidence="10" id="KW-1185">Reference proteome</keyword>
<dbReference type="GO" id="GO:0003676">
    <property type="term" value="F:nucleic acid binding"/>
    <property type="evidence" value="ECO:0007669"/>
    <property type="project" value="InterPro"/>
</dbReference>
<dbReference type="GO" id="GO:0006284">
    <property type="term" value="P:base-excision repair"/>
    <property type="evidence" value="ECO:0007669"/>
    <property type="project" value="TreeGrafter"/>
</dbReference>
<feature type="domain" description="Endonuclease/exonuclease/phosphatase" evidence="8">
    <location>
        <begin position="465"/>
        <end position="667"/>
    </location>
</feature>